<dbReference type="AlphaFoldDB" id="A0A1I5QWW4"/>
<dbReference type="SUPFAM" id="SSF141371">
    <property type="entry name" value="PilZ domain-like"/>
    <property type="match status" value="1"/>
</dbReference>
<evidence type="ECO:0000313" key="3">
    <source>
        <dbReference type="Proteomes" id="UP000182624"/>
    </source>
</evidence>
<organism evidence="2 3">
    <name type="scientific">Butyrivibrio proteoclasticus</name>
    <dbReference type="NCBI Taxonomy" id="43305"/>
    <lineage>
        <taxon>Bacteria</taxon>
        <taxon>Bacillati</taxon>
        <taxon>Bacillota</taxon>
        <taxon>Clostridia</taxon>
        <taxon>Lachnospirales</taxon>
        <taxon>Lachnospiraceae</taxon>
        <taxon>Butyrivibrio</taxon>
    </lineage>
</organism>
<dbReference type="Gene3D" id="2.40.10.220">
    <property type="entry name" value="predicted glycosyltransferase like domains"/>
    <property type="match status" value="1"/>
</dbReference>
<feature type="domain" description="PilZ" evidence="1">
    <location>
        <begin position="3"/>
        <end position="102"/>
    </location>
</feature>
<evidence type="ECO:0000259" key="1">
    <source>
        <dbReference type="Pfam" id="PF07238"/>
    </source>
</evidence>
<proteinExistence type="predicted"/>
<protein>
    <submittedName>
        <fullName evidence="2">PilZ domain-containing protein</fullName>
    </submittedName>
</protein>
<keyword evidence="3" id="KW-1185">Reference proteome</keyword>
<dbReference type="InterPro" id="IPR009875">
    <property type="entry name" value="PilZ_domain"/>
</dbReference>
<name>A0A1I5QWW4_9FIRM</name>
<reference evidence="3" key="1">
    <citation type="submission" date="2016-10" db="EMBL/GenBank/DDBJ databases">
        <authorList>
            <person name="Varghese N."/>
            <person name="Submissions S."/>
        </authorList>
    </citation>
    <scope>NUCLEOTIDE SEQUENCE [LARGE SCALE GENOMIC DNA]</scope>
    <source>
        <strain evidence="3">P18</strain>
    </source>
</reference>
<dbReference type="EMBL" id="FOXO01000003">
    <property type="protein sequence ID" value="SFP50768.1"/>
    <property type="molecule type" value="Genomic_DNA"/>
</dbReference>
<accession>A0A1I5QWW4</accession>
<dbReference type="Pfam" id="PF07238">
    <property type="entry name" value="PilZ"/>
    <property type="match status" value="1"/>
</dbReference>
<evidence type="ECO:0000313" key="2">
    <source>
        <dbReference type="EMBL" id="SFP50768.1"/>
    </source>
</evidence>
<dbReference type="GO" id="GO:0035438">
    <property type="term" value="F:cyclic-di-GMP binding"/>
    <property type="evidence" value="ECO:0007669"/>
    <property type="project" value="InterPro"/>
</dbReference>
<dbReference type="RefSeq" id="WP_074883889.1">
    <property type="nucleotide sequence ID" value="NZ_FOXO01000003.1"/>
</dbReference>
<gene>
    <name evidence="2" type="ORF">SAMN04487928_1033</name>
</gene>
<sequence length="117" mass="13190">MEEKRRSRRLDLTGEIIIKEVGGPDNGETVDIKITDASSVGVGFITDKQLTIGDNYEAHLAIWTKEVLHVFIKIVRATVNEDGYHYGGLFIGMPEDIKQRIDVYEIIEDEKAKLGEN</sequence>
<dbReference type="Proteomes" id="UP000182624">
    <property type="component" value="Unassembled WGS sequence"/>
</dbReference>